<evidence type="ECO:0000256" key="1">
    <source>
        <dbReference type="ARBA" id="ARBA00004496"/>
    </source>
</evidence>
<dbReference type="GO" id="GO:0005737">
    <property type="term" value="C:cytoplasm"/>
    <property type="evidence" value="ECO:0007669"/>
    <property type="project" value="UniProtKB-SubCell"/>
</dbReference>
<comment type="similarity">
    <text evidence="2">Belongs to the actin family. ARP6 subfamily.</text>
</comment>
<evidence type="ECO:0000256" key="3">
    <source>
        <dbReference type="ARBA" id="ARBA00022490"/>
    </source>
</evidence>
<sequence length="400" mass="41877">MHDGTCIVLDNGGANCKIGLAGQRQPLLVFPNATGKAKGERTVYVGDQLLEDRDLSSLALRRPLERGYLVNEEVERAVWGRAFKAVLPRGAPASDCGLLLTEPLLNLPAIQDSTAQMVFEDFGFASLLATPAPPLALAAWAAEAPAPACALNRAAAGLVVDAGFSFMHAAPVLGGRVLGGGVRRVNLGGKALTNYLKELVSYRSVNMMEETALVDAIKEAACFVSGDMAADLTAARAGGHRLEYVLPNGVTNLRGYVRQPGAPAPASAADTPEQVLVLGNERFMVPELAFRPSDIGVAQGGIAQAAAEAAAAVHPDLRPAMLANVIVVGGLARCPGFVARLQAELRPLVPDECEVAVHMPADPMLAAWQGGSQLAASPEYARRAVTRAEYEERGACFLAA</sequence>
<reference evidence="4 5" key="1">
    <citation type="journal article" date="2024" name="Nat. Commun.">
        <title>Phylogenomics reveals the evolutionary origins of lichenization in chlorophyte algae.</title>
        <authorList>
            <person name="Puginier C."/>
            <person name="Libourel C."/>
            <person name="Otte J."/>
            <person name="Skaloud P."/>
            <person name="Haon M."/>
            <person name="Grisel S."/>
            <person name="Petersen M."/>
            <person name="Berrin J.G."/>
            <person name="Delaux P.M."/>
            <person name="Dal Grande F."/>
            <person name="Keller J."/>
        </authorList>
    </citation>
    <scope>NUCLEOTIDE SEQUENCE [LARGE SCALE GENOMIC DNA]</scope>
    <source>
        <strain evidence="4 5">SAG 245.80</strain>
    </source>
</reference>
<keyword evidence="5" id="KW-1185">Reference proteome</keyword>
<dbReference type="InterPro" id="IPR004000">
    <property type="entry name" value="Actin"/>
</dbReference>
<evidence type="ECO:0000256" key="2">
    <source>
        <dbReference type="ARBA" id="ARBA00005665"/>
    </source>
</evidence>
<dbReference type="FunFam" id="3.30.420.40:FF:000058">
    <property type="entry name" value="Putative actin-related protein 5"/>
    <property type="match status" value="1"/>
</dbReference>
<comment type="caution">
    <text evidence="4">The sequence shown here is derived from an EMBL/GenBank/DDBJ whole genome shotgun (WGS) entry which is preliminary data.</text>
</comment>
<dbReference type="AlphaFoldDB" id="A0AAW1R3B7"/>
<dbReference type="Pfam" id="PF00022">
    <property type="entry name" value="Actin"/>
    <property type="match status" value="1"/>
</dbReference>
<dbReference type="Gene3D" id="2.30.36.70">
    <property type="entry name" value="Actin, Chain A, domain 2"/>
    <property type="match status" value="1"/>
</dbReference>
<evidence type="ECO:0000313" key="4">
    <source>
        <dbReference type="EMBL" id="KAK9828010.1"/>
    </source>
</evidence>
<protein>
    <submittedName>
        <fullName evidence="4">Uncharacterized protein</fullName>
    </submittedName>
</protein>
<evidence type="ECO:0000313" key="5">
    <source>
        <dbReference type="Proteomes" id="UP001445335"/>
    </source>
</evidence>
<dbReference type="Gene3D" id="3.90.640.10">
    <property type="entry name" value="Actin, Chain A, domain 4"/>
    <property type="match status" value="1"/>
</dbReference>
<dbReference type="EMBL" id="JALJOU010000054">
    <property type="protein sequence ID" value="KAK9828010.1"/>
    <property type="molecule type" value="Genomic_DNA"/>
</dbReference>
<dbReference type="Proteomes" id="UP001445335">
    <property type="component" value="Unassembled WGS sequence"/>
</dbReference>
<dbReference type="Gene3D" id="3.30.420.40">
    <property type="match status" value="2"/>
</dbReference>
<dbReference type="CDD" id="cd10210">
    <property type="entry name" value="ASKHA_NBD_Arp6"/>
    <property type="match status" value="1"/>
</dbReference>
<dbReference type="SUPFAM" id="SSF53067">
    <property type="entry name" value="Actin-like ATPase domain"/>
    <property type="match status" value="2"/>
</dbReference>
<dbReference type="GO" id="GO:0005634">
    <property type="term" value="C:nucleus"/>
    <property type="evidence" value="ECO:0007669"/>
    <property type="project" value="UniProtKB-ARBA"/>
</dbReference>
<proteinExistence type="inferred from homology"/>
<organism evidence="4 5">
    <name type="scientific">Elliptochloris bilobata</name>
    <dbReference type="NCBI Taxonomy" id="381761"/>
    <lineage>
        <taxon>Eukaryota</taxon>
        <taxon>Viridiplantae</taxon>
        <taxon>Chlorophyta</taxon>
        <taxon>core chlorophytes</taxon>
        <taxon>Trebouxiophyceae</taxon>
        <taxon>Trebouxiophyceae incertae sedis</taxon>
        <taxon>Elliptochloris clade</taxon>
        <taxon>Elliptochloris</taxon>
    </lineage>
</organism>
<dbReference type="PANTHER" id="PTHR11937">
    <property type="entry name" value="ACTIN"/>
    <property type="match status" value="1"/>
</dbReference>
<dbReference type="InterPro" id="IPR043129">
    <property type="entry name" value="ATPase_NBD"/>
</dbReference>
<accession>A0AAW1R3B7</accession>
<dbReference type="SMART" id="SM00268">
    <property type="entry name" value="ACTIN"/>
    <property type="match status" value="1"/>
</dbReference>
<name>A0AAW1R3B7_9CHLO</name>
<comment type="subcellular location">
    <subcellularLocation>
        <location evidence="1">Cytoplasm</location>
    </subcellularLocation>
</comment>
<keyword evidence="3" id="KW-0963">Cytoplasm</keyword>
<gene>
    <name evidence="4" type="ORF">WJX81_008549</name>
</gene>
<dbReference type="FunFam" id="3.90.640.10:FF:000014">
    <property type="entry name" value="Putative actin-related protein 6"/>
    <property type="match status" value="1"/>
</dbReference>